<keyword evidence="2" id="KW-0732">Signal</keyword>
<dbReference type="EMBL" id="AP022574">
    <property type="protein sequence ID" value="BBX70177.1"/>
    <property type="molecule type" value="Genomic_DNA"/>
</dbReference>
<evidence type="ECO:0008006" key="5">
    <source>
        <dbReference type="Google" id="ProtNLM"/>
    </source>
</evidence>
<evidence type="ECO:0000256" key="1">
    <source>
        <dbReference type="SAM" id="MobiDB-lite"/>
    </source>
</evidence>
<feature type="region of interest" description="Disordered" evidence="1">
    <location>
        <begin position="431"/>
        <end position="584"/>
    </location>
</feature>
<dbReference type="Proteomes" id="UP000466514">
    <property type="component" value="Chromosome"/>
</dbReference>
<accession>A0A7I7MEI0</accession>
<dbReference type="AlphaFoldDB" id="A0A7I7MEI0"/>
<name>A0A7I7MEI0_9MYCO</name>
<evidence type="ECO:0000256" key="2">
    <source>
        <dbReference type="SAM" id="SignalP"/>
    </source>
</evidence>
<evidence type="ECO:0000313" key="4">
    <source>
        <dbReference type="Proteomes" id="UP000466514"/>
    </source>
</evidence>
<dbReference type="RefSeq" id="WP_163723512.1">
    <property type="nucleotide sequence ID" value="NZ_AP022574.1"/>
</dbReference>
<feature type="compositionally biased region" description="Acidic residues" evidence="1">
    <location>
        <begin position="468"/>
        <end position="484"/>
    </location>
</feature>
<protein>
    <recommendedName>
        <fullName evidence="5">PE-PPE domain-containing protein</fullName>
    </recommendedName>
</protein>
<feature type="chain" id="PRO_5029826161" description="PE-PPE domain-containing protein" evidence="2">
    <location>
        <begin position="33"/>
        <end position="584"/>
    </location>
</feature>
<feature type="signal peptide" evidence="2">
    <location>
        <begin position="1"/>
        <end position="32"/>
    </location>
</feature>
<reference evidence="3 4" key="1">
    <citation type="journal article" date="2019" name="Emerg. Microbes Infect.">
        <title>Comprehensive subspecies identification of 175 nontuberculous mycobacteria species based on 7547 genomic profiles.</title>
        <authorList>
            <person name="Matsumoto Y."/>
            <person name="Kinjo T."/>
            <person name="Motooka D."/>
            <person name="Nabeya D."/>
            <person name="Jung N."/>
            <person name="Uechi K."/>
            <person name="Horii T."/>
            <person name="Iida T."/>
            <person name="Fujita J."/>
            <person name="Nakamura S."/>
        </authorList>
    </citation>
    <scope>NUCLEOTIDE SEQUENCE [LARGE SCALE GENOMIC DNA]</scope>
    <source>
        <strain evidence="3 4">JCM 13323</strain>
    </source>
</reference>
<feature type="region of interest" description="Disordered" evidence="1">
    <location>
        <begin position="360"/>
        <end position="418"/>
    </location>
</feature>
<evidence type="ECO:0000313" key="3">
    <source>
        <dbReference type="EMBL" id="BBX70177.1"/>
    </source>
</evidence>
<proteinExistence type="predicted"/>
<keyword evidence="4" id="KW-1185">Reference proteome</keyword>
<feature type="compositionally biased region" description="Acidic residues" evidence="1">
    <location>
        <begin position="495"/>
        <end position="505"/>
    </location>
</feature>
<feature type="compositionally biased region" description="Low complexity" evidence="1">
    <location>
        <begin position="539"/>
        <end position="555"/>
    </location>
</feature>
<feature type="compositionally biased region" description="Gly residues" evidence="1">
    <location>
        <begin position="556"/>
        <end position="584"/>
    </location>
</feature>
<organism evidence="3 4">
    <name type="scientific">Mycolicibacterium psychrotolerans</name>
    <dbReference type="NCBI Taxonomy" id="216929"/>
    <lineage>
        <taxon>Bacteria</taxon>
        <taxon>Bacillati</taxon>
        <taxon>Actinomycetota</taxon>
        <taxon>Actinomycetes</taxon>
        <taxon>Mycobacteriales</taxon>
        <taxon>Mycobacteriaceae</taxon>
        <taxon>Mycolicibacterium</taxon>
    </lineage>
</organism>
<gene>
    <name evidence="3" type="ORF">MPSYJ_36380</name>
</gene>
<sequence>MPAAVRSYVTAGVALVGASVITAAPITPTAMAAQPQARSVTADVTLTAQSAANILPNMINAFLNAPQAHVDAVNYWAESWAKSGNWWVYSQVNVLGWDPANPDMARSMVDLLLPFKPLSKAYGRAVEPWMAANLPMHNGCSGLPPCNDPQAILSSMFLVDPLRFYTGNGFTFGDPDVEATPQWNPVSSREKYWGYELGEDASADFKNPDGTWNTDLYDPETGKPTELGLQKYPNSYIGWYGETVKLDPNDGWKSVVDYLMEDPEPVKFPTFQEQVTAYRKFGEALAIMFNPFVPQSYFWNPRYSTAAYFVRPFAKWLCPQCNKYDPFMPVGWKPSDGFPEPVNDGWSPLYPWQAKTPTGLPLPTEDYLEPGYVPDSESETSQVATQPEDAAAPDTATLAGTIGGEDGAQNAEEPSDLSRTLQAIQAKATQFLSGTQGEAEQGGTPTGEKAPEAPDTTTPVEPTPPSAEEPESVDTPEVVTEDDKEGDKSGGQEEGQTDGQDEVDTDVVRDAVQSLREKFNQTESGSDANAGPEREAAGHDSNSNSNSNDGASGSSSGNGEGGGSGGSGSDSGGSGSGGGGSADK</sequence>
<dbReference type="KEGG" id="mpsc:MPSYJ_36380"/>